<accession>A0A7T4R1M0</accession>
<dbReference type="KEGG" id="snan:I6N98_02590"/>
<organism evidence="2 3">
    <name type="scientific">Spongiibacter nanhainus</name>
    <dbReference type="NCBI Taxonomy" id="2794344"/>
    <lineage>
        <taxon>Bacteria</taxon>
        <taxon>Pseudomonadati</taxon>
        <taxon>Pseudomonadota</taxon>
        <taxon>Gammaproteobacteria</taxon>
        <taxon>Cellvibrionales</taxon>
        <taxon>Spongiibacteraceae</taxon>
        <taxon>Spongiibacter</taxon>
    </lineage>
</organism>
<dbReference type="RefSeq" id="WP_198570264.1">
    <property type="nucleotide sequence ID" value="NZ_CP066167.1"/>
</dbReference>
<dbReference type="EMBL" id="CP066167">
    <property type="protein sequence ID" value="QQD18775.1"/>
    <property type="molecule type" value="Genomic_DNA"/>
</dbReference>
<dbReference type="Proteomes" id="UP000596063">
    <property type="component" value="Chromosome"/>
</dbReference>
<evidence type="ECO:0000256" key="1">
    <source>
        <dbReference type="SAM" id="Phobius"/>
    </source>
</evidence>
<protein>
    <submittedName>
        <fullName evidence="2">Uncharacterized protein</fullName>
    </submittedName>
</protein>
<keyword evidence="1" id="KW-0472">Membrane</keyword>
<keyword evidence="1" id="KW-1133">Transmembrane helix</keyword>
<reference evidence="2 3" key="1">
    <citation type="submission" date="2020-12" db="EMBL/GenBank/DDBJ databases">
        <authorList>
            <person name="Shan Y."/>
        </authorList>
    </citation>
    <scope>NUCLEOTIDE SEQUENCE [LARGE SCALE GENOMIC DNA]</scope>
    <source>
        <strain evidence="3">csc3.9</strain>
    </source>
</reference>
<keyword evidence="1" id="KW-0812">Transmembrane</keyword>
<feature type="transmembrane region" description="Helical" evidence="1">
    <location>
        <begin position="32"/>
        <end position="49"/>
    </location>
</feature>
<sequence length="58" mass="6928">MRIHSPLLLLISFAVITAPAWNEWIYSSSAAWYRPHILWMVGVAAVYFIQRQRRYDDF</sequence>
<evidence type="ECO:0000313" key="3">
    <source>
        <dbReference type="Proteomes" id="UP000596063"/>
    </source>
</evidence>
<gene>
    <name evidence="2" type="ORF">I6N98_02590</name>
</gene>
<name>A0A7T4R1M0_9GAMM</name>
<keyword evidence="3" id="KW-1185">Reference proteome</keyword>
<evidence type="ECO:0000313" key="2">
    <source>
        <dbReference type="EMBL" id="QQD18775.1"/>
    </source>
</evidence>
<proteinExistence type="predicted"/>
<dbReference type="AlphaFoldDB" id="A0A7T4R1M0"/>